<feature type="region of interest" description="Disordered" evidence="1">
    <location>
        <begin position="354"/>
        <end position="456"/>
    </location>
</feature>
<dbReference type="Proteomes" id="UP001498771">
    <property type="component" value="Unassembled WGS sequence"/>
</dbReference>
<evidence type="ECO:0008006" key="4">
    <source>
        <dbReference type="Google" id="ProtNLM"/>
    </source>
</evidence>
<dbReference type="Gene3D" id="2.40.50.140">
    <property type="entry name" value="Nucleic acid-binding proteins"/>
    <property type="match status" value="1"/>
</dbReference>
<evidence type="ECO:0000313" key="2">
    <source>
        <dbReference type="EMBL" id="KAK7204829.1"/>
    </source>
</evidence>
<feature type="compositionally biased region" description="Basic and acidic residues" evidence="1">
    <location>
        <begin position="395"/>
        <end position="410"/>
    </location>
</feature>
<dbReference type="RefSeq" id="XP_064767862.1">
    <property type="nucleotide sequence ID" value="XM_064912891.1"/>
</dbReference>
<comment type="caution">
    <text evidence="2">The sequence shown here is derived from an EMBL/GenBank/DDBJ whole genome shotgun (WGS) entry which is preliminary data.</text>
</comment>
<gene>
    <name evidence="2" type="ORF">BZA70DRAFT_280103</name>
</gene>
<organism evidence="2 3">
    <name type="scientific">Myxozyma melibiosi</name>
    <dbReference type="NCBI Taxonomy" id="54550"/>
    <lineage>
        <taxon>Eukaryota</taxon>
        <taxon>Fungi</taxon>
        <taxon>Dikarya</taxon>
        <taxon>Ascomycota</taxon>
        <taxon>Saccharomycotina</taxon>
        <taxon>Lipomycetes</taxon>
        <taxon>Lipomycetales</taxon>
        <taxon>Lipomycetaceae</taxon>
        <taxon>Myxozyma</taxon>
    </lineage>
</organism>
<name>A0ABR1F4S5_9ASCO</name>
<proteinExistence type="predicted"/>
<feature type="compositionally biased region" description="Basic and acidic residues" evidence="1">
    <location>
        <begin position="429"/>
        <end position="440"/>
    </location>
</feature>
<evidence type="ECO:0000256" key="1">
    <source>
        <dbReference type="SAM" id="MobiDB-lite"/>
    </source>
</evidence>
<sequence>MSARYNPDVMNFLPRLSEVNNMFVNTHQRMSFTLAGRVEAIQFRQPGNGRDPYASLTISDPWSADDKMTQLQTNTFFRSGLVTSGLDIKVGEFIFIHGLAVQLKKGCYQSHDKQGVKSAKVGFVAVLQGSRLMIWDPRLGNTTPSLETRKKITLALAEYKQSFEPGEKKRSFAEIWEGLGGAMTKEAVGNYKSATAVVPQGTSTRQSDEEIDYSITELTELKDLHASSGRMYTVVGDLLRTFDAGRDKGVVLTDYTENKQFRYYENPGMPSGRYGLSLILKGSAYGQMQVQGISEGDFIRVQGIRPRMTASGGESVLVADAKADCIIDRLDERKNEDLLKNLLRNREALLGSAVSQPTRTEAPSLDAMRADSPTKQGGSTNEEVRTPVRSAKRKALAELDEKSARIRSESASESEVPVTSSRASSVSEKNGDDVFVKGELKSSPPPAQQQPSMSPAIESEATVVGSDAEDIELLTIADLHKRYKEMLETGERYRVRCVVRRAIDPQTGSIVKKENGLSIKLNVVLIDGYGQIMTACHTNSAAQLLGFRLPFDETKVSLVEKRFTELKEETKRCCFRRVIVTVEAMKMDSGKEFYQIVECVRC</sequence>
<reference evidence="2 3" key="1">
    <citation type="submission" date="2024-03" db="EMBL/GenBank/DDBJ databases">
        <title>Genome-scale model development and genomic sequencing of the oleaginous clade Lipomyces.</title>
        <authorList>
            <consortium name="Lawrence Berkeley National Laboratory"/>
            <person name="Czajka J.J."/>
            <person name="Han Y."/>
            <person name="Kim J."/>
            <person name="Mondo S.J."/>
            <person name="Hofstad B.A."/>
            <person name="Robles A."/>
            <person name="Haridas S."/>
            <person name="Riley R."/>
            <person name="LaButti K."/>
            <person name="Pangilinan J."/>
            <person name="Andreopoulos W."/>
            <person name="Lipzen A."/>
            <person name="Yan J."/>
            <person name="Wang M."/>
            <person name="Ng V."/>
            <person name="Grigoriev I.V."/>
            <person name="Spatafora J.W."/>
            <person name="Magnuson J.K."/>
            <person name="Baker S.E."/>
            <person name="Pomraning K.R."/>
        </authorList>
    </citation>
    <scope>NUCLEOTIDE SEQUENCE [LARGE SCALE GENOMIC DNA]</scope>
    <source>
        <strain evidence="2 3">Phaff 52-87</strain>
    </source>
</reference>
<dbReference type="InterPro" id="IPR012340">
    <property type="entry name" value="NA-bd_OB-fold"/>
</dbReference>
<feature type="compositionally biased region" description="Polar residues" evidence="1">
    <location>
        <begin position="417"/>
        <end position="428"/>
    </location>
</feature>
<keyword evidence="3" id="KW-1185">Reference proteome</keyword>
<accession>A0ABR1F4S5</accession>
<evidence type="ECO:0000313" key="3">
    <source>
        <dbReference type="Proteomes" id="UP001498771"/>
    </source>
</evidence>
<dbReference type="EMBL" id="JBBJBU010000007">
    <property type="protein sequence ID" value="KAK7204829.1"/>
    <property type="molecule type" value="Genomic_DNA"/>
</dbReference>
<protein>
    <recommendedName>
        <fullName evidence="4">Telomeric single stranded DNA binding POT1/Cdc13 domain-containing protein</fullName>
    </recommendedName>
</protein>
<dbReference type="GeneID" id="90038403"/>